<keyword evidence="1" id="KW-0472">Membrane</keyword>
<feature type="chain" id="PRO_5034350810" evidence="2">
    <location>
        <begin position="23"/>
        <end position="548"/>
    </location>
</feature>
<proteinExistence type="predicted"/>
<reference evidence="3" key="1">
    <citation type="journal article" date="2019" name="Nat. Commun.">
        <title>Genome-wide association mapping of date palm fruit traits.</title>
        <authorList>
            <person name="Hazzouri K.M."/>
            <person name="Gros-Balthazard M."/>
            <person name="Flowers J.M."/>
            <person name="Copetti D."/>
            <person name="Lemansour A."/>
            <person name="Lebrun M."/>
            <person name="Masmoudi K."/>
            <person name="Ferrand S."/>
            <person name="Dhar M.I."/>
            <person name="Fresquez Z.A."/>
            <person name="Rosas U."/>
            <person name="Zhang J."/>
            <person name="Talag J."/>
            <person name="Lee S."/>
            <person name="Kudrna D."/>
            <person name="Powell R.F."/>
            <person name="Leitch I.J."/>
            <person name="Krueger R.R."/>
            <person name="Wing R.A."/>
            <person name="Amiri K.M.A."/>
            <person name="Purugganan M.D."/>
        </authorList>
    </citation>
    <scope>NUCLEOTIDE SEQUENCE [LARGE SCALE GENOMIC DNA]</scope>
    <source>
        <strain evidence="3">cv. Khalas</strain>
    </source>
</reference>
<name>A0A8B9AC51_PHODC</name>
<dbReference type="Proteomes" id="UP000228380">
    <property type="component" value="Chromosome 7"/>
</dbReference>
<feature type="transmembrane region" description="Helical" evidence="1">
    <location>
        <begin position="496"/>
        <end position="517"/>
    </location>
</feature>
<dbReference type="PANTHER" id="PTHR31414">
    <property type="entry name" value="TRANSMEMBRANE PROTEIN DDB_G0292058"/>
    <property type="match status" value="1"/>
</dbReference>
<dbReference type="RefSeq" id="XP_038984090.1">
    <property type="nucleotide sequence ID" value="XM_039128162.1"/>
</dbReference>
<feature type="transmembrane region" description="Helical" evidence="1">
    <location>
        <begin position="251"/>
        <end position="273"/>
    </location>
</feature>
<dbReference type="InterPro" id="IPR040283">
    <property type="entry name" value="DDB_G0292058-like"/>
</dbReference>
<accession>A0A8B9AC51</accession>
<reference evidence="4" key="2">
    <citation type="submission" date="2025-08" db="UniProtKB">
        <authorList>
            <consortium name="RefSeq"/>
        </authorList>
    </citation>
    <scope>IDENTIFICATION</scope>
    <source>
        <tissue evidence="4">Young leaves</tissue>
    </source>
</reference>
<gene>
    <name evidence="4" type="primary">LOC103706533</name>
</gene>
<feature type="transmembrane region" description="Helical" evidence="1">
    <location>
        <begin position="139"/>
        <end position="162"/>
    </location>
</feature>
<evidence type="ECO:0000256" key="1">
    <source>
        <dbReference type="SAM" id="Phobius"/>
    </source>
</evidence>
<evidence type="ECO:0000256" key="2">
    <source>
        <dbReference type="SAM" id="SignalP"/>
    </source>
</evidence>
<keyword evidence="1" id="KW-0812">Transmembrane</keyword>
<keyword evidence="3" id="KW-1185">Reference proteome</keyword>
<evidence type="ECO:0000313" key="4">
    <source>
        <dbReference type="RefSeq" id="XP_038984090.1"/>
    </source>
</evidence>
<keyword evidence="2" id="KW-0732">Signal</keyword>
<feature type="signal peptide" evidence="2">
    <location>
        <begin position="1"/>
        <end position="22"/>
    </location>
</feature>
<sequence>MAFYRAQSFLVFLSLSFFFAISAPHSATVSGGGREEVLVPLRRSVVEGQSPARILVENDSFVLAAERTQRRDPLNGFKSYNGGWNISNRHYWASVGLTAAPFFSIAAVWFLGFGLILVFICCCYCCCPRRSYSYSRTAYALSLVLLILFTCVAVIGCIVLYMGQGKFHRSTSTTLDFVVGQSNITVANLRNFSDNLADAKKIGVGQIFLPSAVLDKIDGLVTKLNASMNDLASHTSDNSEKIQDALDSVRLILIVVAAAMLLLAFLGFFITVFSILGLQFLVYFLVLIGWILIAGTFILCGVFLLLHNVVTDTCVAMDEWVLHPQEHTALDDILPCVDGATTNESLYQSKEVTYQVVNVVDQVIMNISNVNYPPSARSLYYNQSGPLMPILCNPYKLDFSNRTCVTGEVRLEDASRVWQDYVCNVSNASGTEICTTVGRITPDMYAQMTGAVNVSYGLSHYGPFLAQLADCSFVRQTFRSISQNNCPGLGRNSKHIYLGLAMVSAAVMLSLIFWVIYARERRHRKYSNQFVVRSVHTPLQEKALLSSP</sequence>
<dbReference type="GeneID" id="103706533"/>
<protein>
    <submittedName>
        <fullName evidence="4">Uncharacterized protein LOC103706533 isoform X1</fullName>
    </submittedName>
</protein>
<evidence type="ECO:0000313" key="3">
    <source>
        <dbReference type="Proteomes" id="UP000228380"/>
    </source>
</evidence>
<feature type="transmembrane region" description="Helical" evidence="1">
    <location>
        <begin position="280"/>
        <end position="306"/>
    </location>
</feature>
<keyword evidence="1" id="KW-1133">Transmembrane helix</keyword>
<dbReference type="OrthoDB" id="1937321at2759"/>
<feature type="transmembrane region" description="Helical" evidence="1">
    <location>
        <begin position="102"/>
        <end position="127"/>
    </location>
</feature>
<dbReference type="GO" id="GO:0009506">
    <property type="term" value="C:plasmodesma"/>
    <property type="evidence" value="ECO:0007669"/>
    <property type="project" value="TreeGrafter"/>
</dbReference>
<dbReference type="PANTHER" id="PTHR31414:SF15">
    <property type="entry name" value="PLASMA MEMBRANE FUSION PROTEIN"/>
    <property type="match status" value="1"/>
</dbReference>
<dbReference type="GO" id="GO:0005886">
    <property type="term" value="C:plasma membrane"/>
    <property type="evidence" value="ECO:0007669"/>
    <property type="project" value="TreeGrafter"/>
</dbReference>
<organism evidence="3 4">
    <name type="scientific">Phoenix dactylifera</name>
    <name type="common">Date palm</name>
    <dbReference type="NCBI Taxonomy" id="42345"/>
    <lineage>
        <taxon>Eukaryota</taxon>
        <taxon>Viridiplantae</taxon>
        <taxon>Streptophyta</taxon>
        <taxon>Embryophyta</taxon>
        <taxon>Tracheophyta</taxon>
        <taxon>Spermatophyta</taxon>
        <taxon>Magnoliopsida</taxon>
        <taxon>Liliopsida</taxon>
        <taxon>Arecaceae</taxon>
        <taxon>Coryphoideae</taxon>
        <taxon>Phoeniceae</taxon>
        <taxon>Phoenix</taxon>
    </lineage>
</organism>
<dbReference type="AlphaFoldDB" id="A0A8B9AC51"/>